<accession>A0A9W5T995</accession>
<evidence type="ECO:0000313" key="3">
    <source>
        <dbReference type="EMBL" id="GFE53091.1"/>
    </source>
</evidence>
<keyword evidence="3" id="KW-0418">Kinase</keyword>
<keyword evidence="1" id="KW-0175">Coiled coil</keyword>
<dbReference type="EMBL" id="BLIY01000003">
    <property type="protein sequence ID" value="GFE53091.1"/>
    <property type="molecule type" value="Genomic_DNA"/>
</dbReference>
<feature type="region of interest" description="Disordered" evidence="2">
    <location>
        <begin position="1"/>
        <end position="91"/>
    </location>
</feature>
<feature type="compositionally biased region" description="Basic and acidic residues" evidence="2">
    <location>
        <begin position="41"/>
        <end position="87"/>
    </location>
</feature>
<dbReference type="GO" id="GO:0016301">
    <property type="term" value="F:kinase activity"/>
    <property type="evidence" value="ECO:0007669"/>
    <property type="project" value="UniProtKB-KW"/>
</dbReference>
<feature type="coiled-coil region" evidence="1">
    <location>
        <begin position="224"/>
        <end position="258"/>
    </location>
</feature>
<reference evidence="3" key="1">
    <citation type="submission" date="2019-12" db="EMBL/GenBank/DDBJ databases">
        <title>Genome sequence of Babesia ovis.</title>
        <authorList>
            <person name="Yamagishi J."/>
            <person name="Sevinc F."/>
            <person name="Xuan X."/>
        </authorList>
    </citation>
    <scope>NUCLEOTIDE SEQUENCE</scope>
    <source>
        <strain evidence="3">Selcuk</strain>
    </source>
</reference>
<evidence type="ECO:0000256" key="1">
    <source>
        <dbReference type="SAM" id="Coils"/>
    </source>
</evidence>
<feature type="compositionally biased region" description="Basic and acidic residues" evidence="2">
    <location>
        <begin position="19"/>
        <end position="34"/>
    </location>
</feature>
<dbReference type="AlphaFoldDB" id="A0A9W5T995"/>
<feature type="compositionally biased region" description="Low complexity" evidence="2">
    <location>
        <begin position="7"/>
        <end position="18"/>
    </location>
</feature>
<proteinExistence type="predicted"/>
<keyword evidence="4" id="KW-1185">Reference proteome</keyword>
<gene>
    <name evidence="3" type="ORF">BaOVIS_004950</name>
</gene>
<dbReference type="Proteomes" id="UP001057455">
    <property type="component" value="Unassembled WGS sequence"/>
</dbReference>
<dbReference type="OrthoDB" id="365642at2759"/>
<protein>
    <submittedName>
        <fullName evidence="3">Serine threonine kinase, putative</fullName>
    </submittedName>
</protein>
<evidence type="ECO:0000256" key="2">
    <source>
        <dbReference type="SAM" id="MobiDB-lite"/>
    </source>
</evidence>
<keyword evidence="3" id="KW-0808">Transferase</keyword>
<evidence type="ECO:0000313" key="4">
    <source>
        <dbReference type="Proteomes" id="UP001057455"/>
    </source>
</evidence>
<comment type="caution">
    <text evidence="3">The sequence shown here is derived from an EMBL/GenBank/DDBJ whole genome shotgun (WGS) entry which is preliminary data.</text>
</comment>
<organism evidence="3 4">
    <name type="scientific">Babesia ovis</name>
    <dbReference type="NCBI Taxonomy" id="5869"/>
    <lineage>
        <taxon>Eukaryota</taxon>
        <taxon>Sar</taxon>
        <taxon>Alveolata</taxon>
        <taxon>Apicomplexa</taxon>
        <taxon>Aconoidasida</taxon>
        <taxon>Piroplasmida</taxon>
        <taxon>Babesiidae</taxon>
        <taxon>Babesia</taxon>
    </lineage>
</organism>
<name>A0A9W5T995_BABOV</name>
<sequence>MVESSRRASSTRTSSYRAQEGKARTSTGTHDDTSRFPPKASSRDAPRDSHSDRYPSRDDRKERRDRADSTTPTKEAKSEPTLKKEPDPVVPASVENDNIIAGLALQRLCDEKPEIDTMANALMQLYETLEYEQGEIQPELLNKIKTMGIRIKAKMESQVNRACWRFKETLEHATDLTLKRACIKENVPNIKRKLDEATTRRVWRKNVNEHYDKMLKVINKIPALPQLQERERQLASKYEEIQEQIESLKQEIFAQKSQLEGISQLLVKVATSPSESA</sequence>